<dbReference type="AlphaFoldDB" id="A0A151IY35"/>
<keyword evidence="3" id="KW-1185">Reference proteome</keyword>
<feature type="compositionally biased region" description="Polar residues" evidence="1">
    <location>
        <begin position="1"/>
        <end position="14"/>
    </location>
</feature>
<proteinExistence type="predicted"/>
<dbReference type="EMBL" id="KQ980778">
    <property type="protein sequence ID" value="KYN13218.1"/>
    <property type="molecule type" value="Genomic_DNA"/>
</dbReference>
<gene>
    <name evidence="2" type="ORF">ALC57_14604</name>
</gene>
<sequence length="201" mass="22775">MAVEQNKPSTSTESKAIPKKSFEEVCDRQKRRRTETLRAENSAEELIFAAKMNMLASGNSDMAKIISFLSENPDQVSKVRTFCEGKYVEKLPLYLKEKALAIMVGLKLSQSRYIALRQISKDGMNRYPSYHAVLEAKKDCYPPKEKVIITETSAQIELQALLDLIVDRLLRTCNVDVHTTSNLTLLYKWGFDGASGQTKIY</sequence>
<dbReference type="Proteomes" id="UP000078492">
    <property type="component" value="Unassembled WGS sequence"/>
</dbReference>
<organism evidence="2 3">
    <name type="scientific">Trachymyrmex cornetzi</name>
    <dbReference type="NCBI Taxonomy" id="471704"/>
    <lineage>
        <taxon>Eukaryota</taxon>
        <taxon>Metazoa</taxon>
        <taxon>Ecdysozoa</taxon>
        <taxon>Arthropoda</taxon>
        <taxon>Hexapoda</taxon>
        <taxon>Insecta</taxon>
        <taxon>Pterygota</taxon>
        <taxon>Neoptera</taxon>
        <taxon>Endopterygota</taxon>
        <taxon>Hymenoptera</taxon>
        <taxon>Apocrita</taxon>
        <taxon>Aculeata</taxon>
        <taxon>Formicoidea</taxon>
        <taxon>Formicidae</taxon>
        <taxon>Myrmicinae</taxon>
        <taxon>Trachymyrmex</taxon>
    </lineage>
</organism>
<reference evidence="2 3" key="1">
    <citation type="submission" date="2015-09" db="EMBL/GenBank/DDBJ databases">
        <title>Trachymyrmex cornetzi WGS genome.</title>
        <authorList>
            <person name="Nygaard S."/>
            <person name="Hu H."/>
            <person name="Boomsma J."/>
            <person name="Zhang G."/>
        </authorList>
    </citation>
    <scope>NUCLEOTIDE SEQUENCE [LARGE SCALE GENOMIC DNA]</scope>
    <source>
        <strain evidence="2">Tcor2-1</strain>
        <tissue evidence="2">Whole body</tissue>
    </source>
</reference>
<feature type="region of interest" description="Disordered" evidence="1">
    <location>
        <begin position="1"/>
        <end position="25"/>
    </location>
</feature>
<accession>A0A151IY35</accession>
<evidence type="ECO:0000256" key="1">
    <source>
        <dbReference type="SAM" id="MobiDB-lite"/>
    </source>
</evidence>
<evidence type="ECO:0000313" key="2">
    <source>
        <dbReference type="EMBL" id="KYN13218.1"/>
    </source>
</evidence>
<evidence type="ECO:0000313" key="3">
    <source>
        <dbReference type="Proteomes" id="UP000078492"/>
    </source>
</evidence>
<name>A0A151IY35_9HYME</name>
<protein>
    <submittedName>
        <fullName evidence="2">Uncharacterized protein</fullName>
    </submittedName>
</protein>